<evidence type="ECO:0000256" key="1">
    <source>
        <dbReference type="ARBA" id="ARBA00001049"/>
    </source>
</evidence>
<dbReference type="GO" id="GO:0006750">
    <property type="term" value="P:glutathione biosynthetic process"/>
    <property type="evidence" value="ECO:0007669"/>
    <property type="project" value="UniProtKB-KW"/>
</dbReference>
<evidence type="ECO:0000256" key="2">
    <source>
        <dbReference type="ARBA" id="ARBA00001089"/>
    </source>
</evidence>
<dbReference type="InterPro" id="IPR043138">
    <property type="entry name" value="GGT_lsub"/>
</dbReference>
<dbReference type="InterPro" id="IPR029055">
    <property type="entry name" value="Ntn_hydrolases_N"/>
</dbReference>
<evidence type="ECO:0000256" key="6">
    <source>
        <dbReference type="ARBA" id="ARBA00023145"/>
    </source>
</evidence>
<evidence type="ECO:0000256" key="7">
    <source>
        <dbReference type="ARBA" id="ARBA00023315"/>
    </source>
</evidence>
<dbReference type="Pfam" id="PF01019">
    <property type="entry name" value="G_glu_transpept"/>
    <property type="match status" value="1"/>
</dbReference>
<feature type="active site" description="Nucleophile" evidence="9">
    <location>
        <position position="414"/>
    </location>
</feature>
<evidence type="ECO:0000256" key="12">
    <source>
        <dbReference type="SAM" id="MobiDB-lite"/>
    </source>
</evidence>
<feature type="chain" id="PRO_5032622489" description="Glutathione hydrolase proenzyme" evidence="13">
    <location>
        <begin position="41"/>
        <end position="594"/>
    </location>
</feature>
<gene>
    <name evidence="14" type="primary">ggt</name>
    <name evidence="14" type="ORF">HF682_14300</name>
</gene>
<keyword evidence="6 11" id="KW-0865">Zymogen</keyword>
<keyword evidence="5 11" id="KW-0378">Hydrolase</keyword>
<evidence type="ECO:0000256" key="4">
    <source>
        <dbReference type="ARBA" id="ARBA00022679"/>
    </source>
</evidence>
<dbReference type="InterPro" id="IPR000101">
    <property type="entry name" value="GGT_peptidase"/>
</dbReference>
<comment type="pathway">
    <text evidence="11">Sulfur metabolism; glutathione metabolism.</text>
</comment>
<dbReference type="EMBL" id="JABAIM010000003">
    <property type="protein sequence ID" value="NLR76334.1"/>
    <property type="molecule type" value="Genomic_DNA"/>
</dbReference>
<feature type="region of interest" description="Disordered" evidence="12">
    <location>
        <begin position="459"/>
        <end position="480"/>
    </location>
</feature>
<dbReference type="GO" id="GO:0006751">
    <property type="term" value="P:glutathione catabolic process"/>
    <property type="evidence" value="ECO:0007669"/>
    <property type="project" value="UniProtKB-UniRule"/>
</dbReference>
<dbReference type="GO" id="GO:0036374">
    <property type="term" value="F:glutathione hydrolase activity"/>
    <property type="evidence" value="ECO:0007669"/>
    <property type="project" value="UniProtKB-UniRule"/>
</dbReference>
<dbReference type="UniPathway" id="UPA00204"/>
<feature type="signal peptide" evidence="13">
    <location>
        <begin position="1"/>
        <end position="40"/>
    </location>
</feature>
<organism evidence="14 15">
    <name type="scientific">Leeia aquatica</name>
    <dbReference type="NCBI Taxonomy" id="2725557"/>
    <lineage>
        <taxon>Bacteria</taxon>
        <taxon>Pseudomonadati</taxon>
        <taxon>Pseudomonadota</taxon>
        <taxon>Betaproteobacteria</taxon>
        <taxon>Neisseriales</taxon>
        <taxon>Leeiaceae</taxon>
        <taxon>Leeia</taxon>
    </lineage>
</organism>
<comment type="catalytic activity">
    <reaction evidence="2 11">
        <text>glutathione + H2O = L-cysteinylglycine + L-glutamate</text>
        <dbReference type="Rhea" id="RHEA:28807"/>
        <dbReference type="ChEBI" id="CHEBI:15377"/>
        <dbReference type="ChEBI" id="CHEBI:29985"/>
        <dbReference type="ChEBI" id="CHEBI:57925"/>
        <dbReference type="ChEBI" id="CHEBI:61694"/>
        <dbReference type="EC" id="3.4.19.13"/>
    </reaction>
</comment>
<comment type="catalytic activity">
    <reaction evidence="1 11">
        <text>an S-substituted glutathione + H2O = an S-substituted L-cysteinylglycine + L-glutamate</text>
        <dbReference type="Rhea" id="RHEA:59468"/>
        <dbReference type="ChEBI" id="CHEBI:15377"/>
        <dbReference type="ChEBI" id="CHEBI:29985"/>
        <dbReference type="ChEBI" id="CHEBI:90779"/>
        <dbReference type="ChEBI" id="CHEBI:143103"/>
        <dbReference type="EC" id="3.4.19.13"/>
    </reaction>
</comment>
<reference evidence="14 15" key="1">
    <citation type="submission" date="2020-04" db="EMBL/GenBank/DDBJ databases">
        <title>Draft genome of Leeia sp. IMCC25680.</title>
        <authorList>
            <person name="Song J."/>
            <person name="Cho J.-C."/>
        </authorList>
    </citation>
    <scope>NUCLEOTIDE SEQUENCE [LARGE SCALE GENOMIC DNA]</scope>
    <source>
        <strain evidence="14 15">IMCC25680</strain>
    </source>
</reference>
<keyword evidence="13" id="KW-0732">Signal</keyword>
<comment type="catalytic activity">
    <reaction evidence="8 11">
        <text>an N-terminal (5-L-glutamyl)-[peptide] + an alpha-amino acid = 5-L-glutamyl amino acid + an N-terminal L-alpha-aminoacyl-[peptide]</text>
        <dbReference type="Rhea" id="RHEA:23904"/>
        <dbReference type="Rhea" id="RHEA-COMP:9780"/>
        <dbReference type="Rhea" id="RHEA-COMP:9795"/>
        <dbReference type="ChEBI" id="CHEBI:77644"/>
        <dbReference type="ChEBI" id="CHEBI:78597"/>
        <dbReference type="ChEBI" id="CHEBI:78599"/>
        <dbReference type="ChEBI" id="CHEBI:78608"/>
        <dbReference type="EC" id="2.3.2.2"/>
    </reaction>
</comment>
<evidence type="ECO:0000256" key="3">
    <source>
        <dbReference type="ARBA" id="ARBA00009381"/>
    </source>
</evidence>
<feature type="binding site" evidence="10">
    <location>
        <position position="126"/>
    </location>
    <ligand>
        <name>L-glutamate</name>
        <dbReference type="ChEBI" id="CHEBI:29985"/>
    </ligand>
</feature>
<dbReference type="PANTHER" id="PTHR43199">
    <property type="entry name" value="GLUTATHIONE HYDROLASE"/>
    <property type="match status" value="1"/>
</dbReference>
<dbReference type="PANTHER" id="PTHR43199:SF1">
    <property type="entry name" value="GLUTATHIONE HYDROLASE PROENZYME"/>
    <property type="match status" value="1"/>
</dbReference>
<comment type="subunit">
    <text evidence="11">This enzyme consists of two polypeptide chains, which are synthesized in precursor form from a single polypeptide.</text>
</comment>
<feature type="binding site" evidence="10">
    <location>
        <begin position="478"/>
        <end position="479"/>
    </location>
    <ligand>
        <name>L-glutamate</name>
        <dbReference type="ChEBI" id="CHEBI:29985"/>
    </ligand>
</feature>
<accession>A0A847S8M8</accession>
<dbReference type="InterPro" id="IPR051792">
    <property type="entry name" value="GGT_bact"/>
</dbReference>
<dbReference type="SUPFAM" id="SSF56235">
    <property type="entry name" value="N-terminal nucleophile aminohydrolases (Ntn hydrolases)"/>
    <property type="match status" value="1"/>
</dbReference>
<keyword evidence="4 11" id="KW-0808">Transferase</keyword>
<evidence type="ECO:0000256" key="10">
    <source>
        <dbReference type="PIRSR" id="PIRSR600101-2"/>
    </source>
</evidence>
<feature type="binding site" evidence="10">
    <location>
        <position position="501"/>
    </location>
    <ligand>
        <name>L-glutamate</name>
        <dbReference type="ChEBI" id="CHEBI:29985"/>
    </ligand>
</feature>
<comment type="caution">
    <text evidence="14">The sequence shown here is derived from an EMBL/GenBank/DDBJ whole genome shotgun (WGS) entry which is preliminary data.</text>
</comment>
<keyword evidence="11" id="KW-0317">Glutathione biosynthesis</keyword>
<keyword evidence="7 11" id="KW-0012">Acyltransferase</keyword>
<dbReference type="Gene3D" id="1.10.246.130">
    <property type="match status" value="1"/>
</dbReference>
<protein>
    <recommendedName>
        <fullName evidence="11">Glutathione hydrolase proenzyme</fullName>
        <ecNumber evidence="11">2.3.2.2</ecNumber>
        <ecNumber evidence="11">3.4.19.13</ecNumber>
    </recommendedName>
    <component>
        <recommendedName>
            <fullName evidence="11">Glutathione hydrolase large chain</fullName>
        </recommendedName>
    </component>
    <component>
        <recommendedName>
            <fullName evidence="11">Glutathione hydrolase small chain</fullName>
        </recommendedName>
    </component>
</protein>
<dbReference type="EC" id="2.3.2.2" evidence="11"/>
<dbReference type="Proteomes" id="UP000587991">
    <property type="component" value="Unassembled WGS sequence"/>
</dbReference>
<name>A0A847S8M8_9NEIS</name>
<evidence type="ECO:0000256" key="13">
    <source>
        <dbReference type="SAM" id="SignalP"/>
    </source>
</evidence>
<dbReference type="GO" id="GO:0103068">
    <property type="term" value="F:leukotriene C4 gamma-glutamyl transferase activity"/>
    <property type="evidence" value="ECO:0007669"/>
    <property type="project" value="UniProtKB-EC"/>
</dbReference>
<comment type="PTM">
    <text evidence="11">Cleaved by autocatalysis into a large and a small subunit.</text>
</comment>
<evidence type="ECO:0000256" key="9">
    <source>
        <dbReference type="PIRSR" id="PIRSR600101-1"/>
    </source>
</evidence>
<evidence type="ECO:0000256" key="8">
    <source>
        <dbReference type="ARBA" id="ARBA00047417"/>
    </source>
</evidence>
<feature type="binding site" evidence="10">
    <location>
        <position position="454"/>
    </location>
    <ligand>
        <name>L-glutamate</name>
        <dbReference type="ChEBI" id="CHEBI:29985"/>
    </ligand>
</feature>
<sequence>MRVLSRIRRCVVNRPVRFFQLSLISAVLGSSLLWSTPARSDAVAPEAASGWTSKAPVTGQKMMLVTANPLATEAGMAVLRRGGSVIDAAIAAQAMLGLTEPQSSGVGGGAFLVHFDGGKVTTFDGRETAPAAAKPERFLDQTGKAMSFYDAVVGGRSVGVPGAIAALELAHKRYGKLPWNSLFDDAIRRAEEGFPISPRLYTLLKGENYLKLAEPARSYFYQADGSPKSQGSLLRNSEYAATLREIAKRGSAALYSGPIAEDMLKAISSHPSNPGDMTLADLQAYRAKERAPVCGSYRSFSICGMGAPSSGGIAVLQMLKLMERFPLASQQPLSVESGHLFAEAGRLAFADRGKYLGDPDFVPVPTAGLLDPAYLTQRSQLIDPTKSMGKANPGTPPGAVVALGKDNAIELPSTSHIVAVDKEGHALSMTTTIEDAFGSRIMVRGFLLNNQLTDFSFSPTDNGQPVANRVEPGKRPRSSMSPVLVFDSSGQLYAAAGSPGGSNIINYVAQTLVGLLDWKLDPQQAVSMPHYGNRNGATELEKDQKLEGLAEQLKAKGHEVKLIEMTSGLSAIVRTSKGWVGGADPRREGVVAAE</sequence>
<evidence type="ECO:0000256" key="5">
    <source>
        <dbReference type="ARBA" id="ARBA00022801"/>
    </source>
</evidence>
<dbReference type="InterPro" id="IPR043137">
    <property type="entry name" value="GGT_ssub_C"/>
</dbReference>
<evidence type="ECO:0000313" key="15">
    <source>
        <dbReference type="Proteomes" id="UP000587991"/>
    </source>
</evidence>
<keyword evidence="15" id="KW-1185">Reference proteome</keyword>
<dbReference type="Gene3D" id="3.60.20.40">
    <property type="match status" value="1"/>
</dbReference>
<evidence type="ECO:0000256" key="11">
    <source>
        <dbReference type="RuleBase" id="RU368036"/>
    </source>
</evidence>
<dbReference type="AlphaFoldDB" id="A0A847S8M8"/>
<proteinExistence type="inferred from homology"/>
<evidence type="ECO:0000313" key="14">
    <source>
        <dbReference type="EMBL" id="NLR76334.1"/>
    </source>
</evidence>
<dbReference type="NCBIfam" id="TIGR00066">
    <property type="entry name" value="g_glut_trans"/>
    <property type="match status" value="1"/>
</dbReference>
<dbReference type="EC" id="3.4.19.13" evidence="11"/>
<comment type="similarity">
    <text evidence="3 11">Belongs to the gamma-glutamyltransferase family.</text>
</comment>
<dbReference type="PRINTS" id="PR01210">
    <property type="entry name" value="GGTRANSPTASE"/>
</dbReference>